<dbReference type="EMBL" id="LR797443">
    <property type="protein sequence ID" value="CAB4217540.1"/>
    <property type="molecule type" value="Genomic_DNA"/>
</dbReference>
<evidence type="ECO:0000313" key="1">
    <source>
        <dbReference type="EMBL" id="CAB4217540.1"/>
    </source>
</evidence>
<name>A0A6J5SQQ4_9CAUD</name>
<organism evidence="1">
    <name type="scientific">uncultured Caudovirales phage</name>
    <dbReference type="NCBI Taxonomy" id="2100421"/>
    <lineage>
        <taxon>Viruses</taxon>
        <taxon>Duplodnaviria</taxon>
        <taxon>Heunggongvirae</taxon>
        <taxon>Uroviricota</taxon>
        <taxon>Caudoviricetes</taxon>
        <taxon>Peduoviridae</taxon>
        <taxon>Maltschvirus</taxon>
        <taxon>Maltschvirus maltsch</taxon>
    </lineage>
</organism>
<accession>A0A6J5SQQ4</accession>
<proteinExistence type="predicted"/>
<protein>
    <submittedName>
        <fullName evidence="1">Uncharacterized protein</fullName>
    </submittedName>
</protein>
<sequence length="88" mass="10478">MTPSIAQVQTLLCLEDEITVLELLDITSEELVIMFLHKIRERKDYLNKYYEETSQKEKPNRRYSEANRLGSRKVWEDAGYEAEGSDWY</sequence>
<gene>
    <name evidence="1" type="ORF">UFOVP1590_58</name>
</gene>
<reference evidence="1" key="1">
    <citation type="submission" date="2020-05" db="EMBL/GenBank/DDBJ databases">
        <authorList>
            <person name="Chiriac C."/>
            <person name="Salcher M."/>
            <person name="Ghai R."/>
            <person name="Kavagutti S V."/>
        </authorList>
    </citation>
    <scope>NUCLEOTIDE SEQUENCE</scope>
</reference>